<proteinExistence type="predicted"/>
<dbReference type="Proteomes" id="UP000178082">
    <property type="component" value="Unassembled WGS sequence"/>
</dbReference>
<organism evidence="1 2">
    <name type="scientific">Candidatus Schekmanbacteria bacterium RIFCSPLOWO2_12_FULL_38_15</name>
    <dbReference type="NCBI Taxonomy" id="1817883"/>
    <lineage>
        <taxon>Bacteria</taxon>
        <taxon>Candidatus Schekmaniibacteriota</taxon>
    </lineage>
</organism>
<evidence type="ECO:0000313" key="1">
    <source>
        <dbReference type="EMBL" id="OGL54552.1"/>
    </source>
</evidence>
<gene>
    <name evidence="1" type="ORF">A3G31_10380</name>
</gene>
<dbReference type="EMBL" id="MGDI01000011">
    <property type="protein sequence ID" value="OGL54552.1"/>
    <property type="molecule type" value="Genomic_DNA"/>
</dbReference>
<comment type="caution">
    <text evidence="1">The sequence shown here is derived from an EMBL/GenBank/DDBJ whole genome shotgun (WGS) entry which is preliminary data.</text>
</comment>
<sequence length="103" mass="11524">MVPANCEEITLPYLFAWTTNGTYCETPYKFFIGGNPWTEANTWQWSLSEDVSGYPQIVKSGVSAKWVTAADLANLTTDNGIYHWVVTGWSGSHPASQTFRVKQ</sequence>
<reference evidence="1 2" key="1">
    <citation type="journal article" date="2016" name="Nat. Commun.">
        <title>Thousands of microbial genomes shed light on interconnected biogeochemical processes in an aquifer system.</title>
        <authorList>
            <person name="Anantharaman K."/>
            <person name="Brown C.T."/>
            <person name="Hug L.A."/>
            <person name="Sharon I."/>
            <person name="Castelle C.J."/>
            <person name="Probst A.J."/>
            <person name="Thomas B.C."/>
            <person name="Singh A."/>
            <person name="Wilkins M.J."/>
            <person name="Karaoz U."/>
            <person name="Brodie E.L."/>
            <person name="Williams K.H."/>
            <person name="Hubbard S.S."/>
            <person name="Banfield J.F."/>
        </authorList>
    </citation>
    <scope>NUCLEOTIDE SEQUENCE [LARGE SCALE GENOMIC DNA]</scope>
</reference>
<evidence type="ECO:0000313" key="2">
    <source>
        <dbReference type="Proteomes" id="UP000178082"/>
    </source>
</evidence>
<accession>A0A1F7SL87</accession>
<dbReference type="AlphaFoldDB" id="A0A1F7SL87"/>
<name>A0A1F7SL87_9BACT</name>
<protein>
    <submittedName>
        <fullName evidence="1">Uncharacterized protein</fullName>
    </submittedName>
</protein>